<proteinExistence type="predicted"/>
<evidence type="ECO:0000313" key="1">
    <source>
        <dbReference type="EMBL" id="OAP38530.1"/>
    </source>
</evidence>
<dbReference type="EMBL" id="LPUX01000061">
    <property type="protein sequence ID" value="OAP38530.1"/>
    <property type="molecule type" value="Genomic_DNA"/>
</dbReference>
<organism evidence="1 2">
    <name type="scientific">Sinorhizobium glycinis</name>
    <dbReference type="NCBI Taxonomy" id="1472378"/>
    <lineage>
        <taxon>Bacteria</taxon>
        <taxon>Pseudomonadati</taxon>
        <taxon>Pseudomonadota</taxon>
        <taxon>Alphaproteobacteria</taxon>
        <taxon>Hyphomicrobiales</taxon>
        <taxon>Rhizobiaceae</taxon>
        <taxon>Sinorhizobium/Ensifer group</taxon>
        <taxon>Sinorhizobium</taxon>
    </lineage>
</organism>
<dbReference type="Proteomes" id="UP000094025">
    <property type="component" value="Unassembled WGS sequence"/>
</dbReference>
<name>A0A178XTC9_9HYPH</name>
<dbReference type="AlphaFoldDB" id="A0A178XTC9"/>
<gene>
    <name evidence="1" type="ORF">AU381_23530</name>
</gene>
<sequence>MSSEWLGEEPHKLIGRLRALAQDLERVANDKRIHLSGEAVWIDDYMLFKRAVPCLAGRMTGHPTISDGRPGVTSEVYYFDENLGIARTLNRWYRLKRPAV</sequence>
<protein>
    <submittedName>
        <fullName evidence="1">Uncharacterized protein</fullName>
    </submittedName>
</protein>
<evidence type="ECO:0000313" key="2">
    <source>
        <dbReference type="Proteomes" id="UP000094025"/>
    </source>
</evidence>
<dbReference type="RefSeq" id="WP_064243062.1">
    <property type="nucleotide sequence ID" value="NZ_LPUX01000061.1"/>
</dbReference>
<keyword evidence="2" id="KW-1185">Reference proteome</keyword>
<comment type="caution">
    <text evidence="1">The sequence shown here is derived from an EMBL/GenBank/DDBJ whole genome shotgun (WGS) entry which is preliminary data.</text>
</comment>
<dbReference type="OrthoDB" id="7870532at2"/>
<accession>A0A178XTC9</accession>
<reference evidence="1 2" key="1">
    <citation type="journal article" date="2016" name="Int. J. Syst. Evol. Microbiol.">
        <title>Ensifer glycinis sp. nov., an novel rhizobial species associated with Glycine spp.</title>
        <authorList>
            <person name="Yan H."/>
            <person name="Yan J."/>
            <person name="Sui X.H."/>
            <person name="Wang E.T."/>
            <person name="Chen W.X."/>
            <person name="Zhang X.X."/>
            <person name="Chen W.F."/>
        </authorList>
    </citation>
    <scope>NUCLEOTIDE SEQUENCE [LARGE SCALE GENOMIC DNA]</scope>
    <source>
        <strain evidence="1 2">CCBAU 23380</strain>
    </source>
</reference>
<dbReference type="STRING" id="1472378.AU381_23530"/>